<dbReference type="AlphaFoldDB" id="A0A915EZR1"/>
<accession>A0A915EZR1</accession>
<name>A0A915EZR1_9CEST</name>
<dbReference type="InterPro" id="IPR031314">
    <property type="entry name" value="DNK_dom"/>
</dbReference>
<dbReference type="GO" id="GO:0019136">
    <property type="term" value="F:deoxynucleoside kinase activity"/>
    <property type="evidence" value="ECO:0007669"/>
    <property type="project" value="TreeGrafter"/>
</dbReference>
<dbReference type="WBParaSite" id="maker-E.canG7_contigs_6341-snap-gene-0.8-mRNA-1">
    <property type="protein sequence ID" value="maker-E.canG7_contigs_6341-snap-gene-0.8-mRNA-1"/>
    <property type="gene ID" value="EcG7_08139"/>
</dbReference>
<evidence type="ECO:0000313" key="2">
    <source>
        <dbReference type="Proteomes" id="UP000887562"/>
    </source>
</evidence>
<dbReference type="PANTHER" id="PTHR10513:SF24">
    <property type="entry name" value="THYMIDINE KINASE 2, MITOCHONDRIAL"/>
    <property type="match status" value="1"/>
</dbReference>
<evidence type="ECO:0000259" key="1">
    <source>
        <dbReference type="Pfam" id="PF01712"/>
    </source>
</evidence>
<feature type="domain" description="Deoxynucleoside kinase" evidence="1">
    <location>
        <begin position="255"/>
        <end position="407"/>
    </location>
</feature>
<dbReference type="Proteomes" id="UP000887562">
    <property type="component" value="Unplaced"/>
</dbReference>
<proteinExistence type="predicted"/>
<dbReference type="InterPro" id="IPR027417">
    <property type="entry name" value="P-loop_NTPase"/>
</dbReference>
<dbReference type="GO" id="GO:0005739">
    <property type="term" value="C:mitochondrion"/>
    <property type="evidence" value="ECO:0007669"/>
    <property type="project" value="TreeGrafter"/>
</dbReference>
<dbReference type="CDD" id="cd01673">
    <property type="entry name" value="dNK"/>
    <property type="match status" value="1"/>
</dbReference>
<evidence type="ECO:0000313" key="3">
    <source>
        <dbReference type="WBParaSite" id="maker-E.canG7_contigs_6341-snap-gene-0.8-mRNA-1"/>
    </source>
</evidence>
<protein>
    <submittedName>
        <fullName evidence="3">Deoxynucleoside kinase domain-containing protein</fullName>
    </submittedName>
</protein>
<keyword evidence="2" id="KW-1185">Reference proteome</keyword>
<dbReference type="Gene3D" id="3.40.50.300">
    <property type="entry name" value="P-loop containing nucleotide triphosphate hydrolases"/>
    <property type="match status" value="2"/>
</dbReference>
<dbReference type="Pfam" id="PF01712">
    <property type="entry name" value="dNK"/>
    <property type="match status" value="2"/>
</dbReference>
<feature type="domain" description="Deoxynucleoside kinase" evidence="1">
    <location>
        <begin position="5"/>
        <end position="215"/>
    </location>
</feature>
<sequence>TFNVAVEGNIGCGKSTFLNYFKGLSPKIQISLEPIVLWNDVKGFKLFEVFYGDPNRWSTPFESQVMATFFERQAEKQTAPVRLLERSVHTCRYCFIEAMNRNRQLSDEDLEVFDKFYDWGMSFPTSKLDLIEVVLWAFSKIVSIFNLTVYLRCSPEICAERIRKRDRRGESAISMASFTSDYLNQLHDLHEDWLLGTKRDCVGAPVMVFDCDEPLEVLTDVYFQRRDQVLCGVPMSRLAHDASSTTLCSRTFRVAVEGNIGCGKSTFLNYFKELSPNIQVSPEIIELWNDVKGFKLFEAYYANPERWSAPLQSQVMVTAFKRQAETQTAPVRLFERSINCGRRCFIEAMIRNHQLLDEDVEIFDEFYEWSRSLPIFQLDLIVYLRCSPEICAERIRKRDRRGESAISMLIFPHGLPVSCDDDVTYFLCYFPVNLLEGAYFSPV</sequence>
<reference evidence="3" key="1">
    <citation type="submission" date="2022-11" db="UniProtKB">
        <authorList>
            <consortium name="WormBaseParasite"/>
        </authorList>
    </citation>
    <scope>IDENTIFICATION</scope>
</reference>
<dbReference type="PANTHER" id="PTHR10513">
    <property type="entry name" value="DEOXYNUCLEOSIDE KINASE"/>
    <property type="match status" value="1"/>
</dbReference>
<organism evidence="2 3">
    <name type="scientific">Echinococcus canadensis</name>
    <dbReference type="NCBI Taxonomy" id="519352"/>
    <lineage>
        <taxon>Eukaryota</taxon>
        <taxon>Metazoa</taxon>
        <taxon>Spiralia</taxon>
        <taxon>Lophotrochozoa</taxon>
        <taxon>Platyhelminthes</taxon>
        <taxon>Cestoda</taxon>
        <taxon>Eucestoda</taxon>
        <taxon>Cyclophyllidea</taxon>
        <taxon>Taeniidae</taxon>
        <taxon>Echinococcus</taxon>
        <taxon>Echinococcus canadensis group</taxon>
    </lineage>
</organism>
<dbReference type="InterPro" id="IPR050566">
    <property type="entry name" value="Deoxyribonucleoside_kinase"/>
</dbReference>
<dbReference type="SUPFAM" id="SSF52540">
    <property type="entry name" value="P-loop containing nucleoside triphosphate hydrolases"/>
    <property type="match status" value="2"/>
</dbReference>